<reference evidence="1 2" key="2">
    <citation type="submission" date="2018-03" db="EMBL/GenBank/DDBJ databases">
        <authorList>
            <person name="Keele B.F."/>
        </authorList>
    </citation>
    <scope>NUCLEOTIDE SEQUENCE [LARGE SCALE GENOMIC DNA]</scope>
    <source>
        <strain evidence="1 2">CCALA 016</strain>
    </source>
</reference>
<protein>
    <submittedName>
        <fullName evidence="1">Uncharacterized protein</fullName>
    </submittedName>
</protein>
<reference evidence="1 2" key="1">
    <citation type="submission" date="2018-03" db="EMBL/GenBank/DDBJ databases">
        <title>The ancient ancestry and fast evolution of plastids.</title>
        <authorList>
            <person name="Moore K.R."/>
            <person name="Magnabosco C."/>
            <person name="Momper L."/>
            <person name="Gold D.A."/>
            <person name="Bosak T."/>
            <person name="Fournier G.P."/>
        </authorList>
    </citation>
    <scope>NUCLEOTIDE SEQUENCE [LARGE SCALE GENOMIC DNA]</scope>
    <source>
        <strain evidence="1 2">CCALA 016</strain>
    </source>
</reference>
<evidence type="ECO:0000313" key="1">
    <source>
        <dbReference type="EMBL" id="PSF39243.1"/>
    </source>
</evidence>
<dbReference type="OrthoDB" id="461689at2"/>
<organism evidence="1 2">
    <name type="scientific">Aphanothece hegewaldii CCALA 016</name>
    <dbReference type="NCBI Taxonomy" id="2107694"/>
    <lineage>
        <taxon>Bacteria</taxon>
        <taxon>Bacillati</taxon>
        <taxon>Cyanobacteriota</taxon>
        <taxon>Cyanophyceae</taxon>
        <taxon>Oscillatoriophycideae</taxon>
        <taxon>Chroococcales</taxon>
        <taxon>Aphanothecaceae</taxon>
        <taxon>Aphanothece</taxon>
    </lineage>
</organism>
<comment type="caution">
    <text evidence="1">The sequence shown here is derived from an EMBL/GenBank/DDBJ whole genome shotgun (WGS) entry which is preliminary data.</text>
</comment>
<proteinExistence type="predicted"/>
<keyword evidence="2" id="KW-1185">Reference proteome</keyword>
<evidence type="ECO:0000313" key="2">
    <source>
        <dbReference type="Proteomes" id="UP000239001"/>
    </source>
</evidence>
<dbReference type="AlphaFoldDB" id="A0A2T1M327"/>
<dbReference type="EMBL" id="PXOH01000001">
    <property type="protein sequence ID" value="PSF39243.1"/>
    <property type="molecule type" value="Genomic_DNA"/>
</dbReference>
<accession>A0A2T1M327</accession>
<sequence length="131" mass="15383">MKPKFKTLLAWEQAQVLMQPAFIRVIDNIRKELENTTWQGTYQEIQYPYPGYKLFLTKNNQSVIVDIWDLCYQVCFLNYNCTESPEENLDLSQDVEIDTFLLDETENVDWQGLETKAQHVVKKVFASLPAI</sequence>
<gene>
    <name evidence="1" type="ORF">C7H19_00175</name>
</gene>
<name>A0A2T1M327_9CHRO</name>
<dbReference type="Proteomes" id="UP000239001">
    <property type="component" value="Unassembled WGS sequence"/>
</dbReference>
<dbReference type="RefSeq" id="WP_106454866.1">
    <property type="nucleotide sequence ID" value="NZ_PXOH01000001.1"/>
</dbReference>